<organism evidence="9 10">
    <name type="scientific">Stylonychia lemnae</name>
    <name type="common">Ciliate</name>
    <dbReference type="NCBI Taxonomy" id="5949"/>
    <lineage>
        <taxon>Eukaryota</taxon>
        <taxon>Sar</taxon>
        <taxon>Alveolata</taxon>
        <taxon>Ciliophora</taxon>
        <taxon>Intramacronucleata</taxon>
        <taxon>Spirotrichea</taxon>
        <taxon>Stichotrichia</taxon>
        <taxon>Sporadotrichida</taxon>
        <taxon>Oxytrichidae</taxon>
        <taxon>Stylonychinae</taxon>
        <taxon>Stylonychia</taxon>
    </lineage>
</organism>
<keyword evidence="10" id="KW-1185">Reference proteome</keyword>
<protein>
    <submittedName>
        <fullName evidence="9">Ryanodine-inositol-triphosphate receptor ca2 channel (Rir-) family protein</fullName>
    </submittedName>
</protein>
<feature type="region of interest" description="Disordered" evidence="6">
    <location>
        <begin position="1997"/>
        <end position="2022"/>
    </location>
</feature>
<dbReference type="InParanoid" id="A0A078AJV5"/>
<dbReference type="Pfam" id="PF08016">
    <property type="entry name" value="PKD_channel"/>
    <property type="match status" value="2"/>
</dbReference>
<keyword evidence="4 7" id="KW-0472">Membrane</keyword>
<feature type="transmembrane region" description="Helical" evidence="7">
    <location>
        <begin position="1218"/>
        <end position="1246"/>
    </location>
</feature>
<feature type="transmembrane region" description="Helical" evidence="7">
    <location>
        <begin position="616"/>
        <end position="636"/>
    </location>
</feature>
<keyword evidence="5" id="KW-0175">Coiled coil</keyword>
<dbReference type="Proteomes" id="UP000039865">
    <property type="component" value="Unassembled WGS sequence"/>
</dbReference>
<evidence type="ECO:0000259" key="8">
    <source>
        <dbReference type="Pfam" id="PF08016"/>
    </source>
</evidence>
<dbReference type="PANTHER" id="PTHR10877:SF150">
    <property type="entry name" value="REJ DOMAIN-CONTAINING PROTEIN"/>
    <property type="match status" value="1"/>
</dbReference>
<feature type="region of interest" description="Disordered" evidence="6">
    <location>
        <begin position="63"/>
        <end position="86"/>
    </location>
</feature>
<feature type="transmembrane region" description="Helical" evidence="7">
    <location>
        <begin position="937"/>
        <end position="957"/>
    </location>
</feature>
<evidence type="ECO:0000256" key="3">
    <source>
        <dbReference type="ARBA" id="ARBA00022989"/>
    </source>
</evidence>
<feature type="domain" description="Polycystin cation channel PKD1/PKD2" evidence="8">
    <location>
        <begin position="1280"/>
        <end position="1413"/>
    </location>
</feature>
<evidence type="ECO:0000256" key="7">
    <source>
        <dbReference type="SAM" id="Phobius"/>
    </source>
</evidence>
<accession>A0A078AJV5</accession>
<evidence type="ECO:0000256" key="4">
    <source>
        <dbReference type="ARBA" id="ARBA00023136"/>
    </source>
</evidence>
<feature type="coiled-coil region" evidence="5">
    <location>
        <begin position="1467"/>
        <end position="1498"/>
    </location>
</feature>
<dbReference type="OrthoDB" id="304739at2759"/>
<reference evidence="9 10" key="1">
    <citation type="submission" date="2014-06" db="EMBL/GenBank/DDBJ databases">
        <authorList>
            <person name="Swart Estienne"/>
        </authorList>
    </citation>
    <scope>NUCLEOTIDE SEQUENCE [LARGE SCALE GENOMIC DNA]</scope>
    <source>
        <strain evidence="9 10">130c</strain>
    </source>
</reference>
<feature type="region of interest" description="Disordered" evidence="6">
    <location>
        <begin position="1"/>
        <end position="22"/>
    </location>
</feature>
<evidence type="ECO:0000256" key="2">
    <source>
        <dbReference type="ARBA" id="ARBA00022692"/>
    </source>
</evidence>
<feature type="transmembrane region" description="Helical" evidence="7">
    <location>
        <begin position="1325"/>
        <end position="1345"/>
    </location>
</feature>
<feature type="domain" description="Polycystin cation channel PKD1/PKD2" evidence="8">
    <location>
        <begin position="615"/>
        <end position="798"/>
    </location>
</feature>
<feature type="transmembrane region" description="Helical" evidence="7">
    <location>
        <begin position="1357"/>
        <end position="1374"/>
    </location>
</feature>
<gene>
    <name evidence="9" type="primary">Contig10458.g11169</name>
    <name evidence="9" type="ORF">STYLEM_11487</name>
</gene>
<dbReference type="Gene3D" id="1.10.287.70">
    <property type="match status" value="2"/>
</dbReference>
<feature type="region of interest" description="Disordered" evidence="6">
    <location>
        <begin position="2381"/>
        <end position="2405"/>
    </location>
</feature>
<feature type="compositionally biased region" description="Polar residues" evidence="6">
    <location>
        <begin position="2001"/>
        <end position="2022"/>
    </location>
</feature>
<evidence type="ECO:0000313" key="10">
    <source>
        <dbReference type="Proteomes" id="UP000039865"/>
    </source>
</evidence>
<proteinExistence type="predicted"/>
<name>A0A078AJV5_STYLE</name>
<feature type="compositionally biased region" description="Basic and acidic residues" evidence="6">
    <location>
        <begin position="2383"/>
        <end position="2396"/>
    </location>
</feature>
<evidence type="ECO:0000313" key="9">
    <source>
        <dbReference type="EMBL" id="CDW82454.1"/>
    </source>
</evidence>
<keyword evidence="9" id="KW-0675">Receptor</keyword>
<evidence type="ECO:0000256" key="5">
    <source>
        <dbReference type="SAM" id="Coils"/>
    </source>
</evidence>
<keyword evidence="3 7" id="KW-1133">Transmembrane helix</keyword>
<feature type="coiled-coil region" evidence="5">
    <location>
        <begin position="846"/>
        <end position="873"/>
    </location>
</feature>
<comment type="subcellular location">
    <subcellularLocation>
        <location evidence="1">Membrane</location>
        <topology evidence="1">Multi-pass membrane protein</topology>
    </subcellularLocation>
</comment>
<feature type="transmembrane region" description="Helical" evidence="7">
    <location>
        <begin position="709"/>
        <end position="730"/>
    </location>
</feature>
<dbReference type="PANTHER" id="PTHR10877">
    <property type="entry name" value="POLYCYSTIN FAMILY MEMBER"/>
    <property type="match status" value="1"/>
</dbReference>
<feature type="transmembrane region" description="Helical" evidence="7">
    <location>
        <begin position="1386"/>
        <end position="1411"/>
    </location>
</feature>
<feature type="transmembrane region" description="Helical" evidence="7">
    <location>
        <begin position="674"/>
        <end position="697"/>
    </location>
</feature>
<evidence type="ECO:0000256" key="1">
    <source>
        <dbReference type="ARBA" id="ARBA00004141"/>
    </source>
</evidence>
<dbReference type="InterPro" id="IPR051223">
    <property type="entry name" value="Polycystin"/>
</dbReference>
<keyword evidence="2 7" id="KW-0812">Transmembrane</keyword>
<evidence type="ECO:0000256" key="6">
    <source>
        <dbReference type="SAM" id="MobiDB-lite"/>
    </source>
</evidence>
<sequence length="2405" mass="284589">MNDEQYSDFEPSPINKRPQLFPIQRSNESSVFSFSIRDDEENIEPFKTKTSLTKTKPMPTIIIDEDTTQKNQDKNEEADDTTMQQQNQANNSNMLSLDQIKWNKLQSLQTIKKFVDDSIDESINASEVMREEEIVLDLAESRQNSKFHKIQLILASKICCRFIQDDQTNQVNDSPDQNDPMENKTRNSFFASEINRQQTEDEKLKSSNDYLNKLFNRRLGTRQANDPNDLNRLPTLFTNGDEILDELETSALNQAFGGNLKNFLSTIKVEEPVQEDDGLNEYEKIKKKYNIDDEEIERDLYNDAKGDDQEEIEEDPFESNFFNILQESQNNCQQFSNVILSFLFVIMIMTECDFSSQQKISTIMSKIFDESSYDSQGSTRQDITTSDQIYEYLNNLLLPVIFDERTKATVSNPFITNQTYLDQLLNETAHYINNFNQFVGLRVTYKRQKMEQNPDDKSHKVLPNIAPERFNIKSPGDYPDYQEPIKVPNSNKVYNYHSDGGAFKVGGYTEIILGKRTYKEAQQQLSDMKNAGWFVDNNLLYMAVEIMTYNINYEHAGFYTFQHTRDITGFLDTDSGRFYTIYPKLYDEQFPPILICIIMIHHARVFFRLKKWGLEWYYYLDIVIYFLSTQSLWYWFQNLGTRSQFNLPVDDEAEFEKWNENQSYMRNFLSISPIAVIFLCFKNLQIFSVYFPAFGVLFDTIKKSKNNALSFFIMSMILSFGFIIAGMIMFGNQLLNYNSIENSALSLFFIMMTQAQTEYTDMEMTNPVGAPLYFFPCAVLFQIILINMFMTLIITIYDGIRQKKQLESEAIAKILIRDYQWKFKLWANFILCRLDRRTKEEVFVDDEDDEEKKAKLKSQIAQMQLEQKRLKSDLKTTFLFNKVQLFGQTEMQTKEKYEEEVELNKRKILQKKKIDIIKRIVKFKTVDKSDFDDLKQAMIYFVFIIIYVAVVLLVLNLNTTNGTASKKQETIKSVNTSTGITDQSQQGNEEKASTNGVYELKSSLVDIQSTQDVENWILLKLFVYIYKANNESNQFLNQNYFFGKNRVKATLRLQKLHPNMEESTNSSVKYYRNTVTWKADSTSDPYNEITQDFVGESTGNTYRYIKPGSILTYGKAGGFIFYFTNSSDEGFNLLKQIYQDKILEGELSTLVLEMKTYNPNYRAIIITQELDYQELEKDDSKEICHCLKVFFFHIRFDFYIHQKKRTNFTLLQYLNQGVFHILGFTSVILSNFLIVLWIKLLVLRYIEFDSNGKFKRDVTGFLSQEEIDNVYQIDVLSYYVYLQETYVLISSINALINFWRMFQFFQFSIKLSVFTEILKDSKSDIMYFLIMFIIILLGYGVMGSAYYGENLKEYSDLLQTFIQLFQLMITFFTYEDFAKYSTLTPLFFITFMVFFTMFLLSMLVAIIIAHYSEYEQQQVLLKMNMKDDDNSFFQLVFCFMRQGIAPDEYQLSESSLKKCWFKCWKKIEDLLFAKEEVDKELEEEIQQLRSQLSSKYKKPKYDKRDVQESLRPYLNQETQNIKTTDYQMTQKNEEDDEEGKEMNFDFNVDNQGNGKDHQKRLIIMRNPQARNYHQLKIGVLGKLEDDADNEIKTQAVTWLAALEDELFTVSNFQILYTEFLEPEDTYYKEDMFPIYDVDKFNNYQSQFLVAITLEDQVEIWNKASIPQKQEIWEILDFKKIIDDTNTITSDDTLDNFFDYFLNCTKGKKTWAKPILTYKRIMRSPEYQMNEYSRASDLQYLLWKEHTCEKDKFLLWFYHFSTYYRIKLWNKLNFSEDYALAFANSNTHTRQDLVIFLIEKLDAVRYQYIEFLMRRYEKLLIKKQKVINIKSSVHEYKKVIEGIEEIELMLQNIIQRKIRLQEILKVAPEEIRSKHINNDFYIKVWEIVKNREYKEIHPKTGQSIISAVRKIKQGLELNDTPQLTDDKEQNYNQRAETLIDQLDLEEQKELKPKIDPIIKKKRIPNLFSPQDNKPEYTQKEFLKELGVTVEQMMRQKFKITKNKTPQKSPSRNPAKSPEKNLTTKINYDKVQLRVPSRRDSTDRVSTGLPRTRAETPDVNLFRAQSDRKVVSFMQSSQFNGRPADTERNLETERQFETDEKFNITLRDEEEQEYQAEELNFKPSKLYTQLYVSIKQQAIFEEKSKRNSKDLKKKKTAFDIVDVKLPKQKHLKNMKRIFQQMIGGIDGQLCKDMQSECQSRVQSLMYHDKLLGDPRKLEKIEKFKKLFKYNYIRKRVDSHEERLPLWLGLPLDEKMKMIVGQRIETEAEMMEMLLLEEIDWFGKGFYKLEQLDTIVERGLDNLVYEKYQKLTEKQSMDIINSNVDRAININQDEDVLLLKYMVFLEERSKAIGVQTVAAQKNMRRLKDENKRIEERIKWNKNFKKGKSEKVQSKDEKISPWKKNSKKE</sequence>
<dbReference type="EMBL" id="CCKQ01010927">
    <property type="protein sequence ID" value="CDW82454.1"/>
    <property type="molecule type" value="Genomic_DNA"/>
</dbReference>
<dbReference type="InterPro" id="IPR013122">
    <property type="entry name" value="PKD1_2_channel"/>
</dbReference>
<feature type="transmembrane region" description="Helical" evidence="7">
    <location>
        <begin position="772"/>
        <end position="797"/>
    </location>
</feature>
<dbReference type="GO" id="GO:0016020">
    <property type="term" value="C:membrane"/>
    <property type="evidence" value="ECO:0007669"/>
    <property type="project" value="UniProtKB-SubCell"/>
</dbReference>